<accession>A0AC34R8R7</accession>
<dbReference type="Proteomes" id="UP000887576">
    <property type="component" value="Unplaced"/>
</dbReference>
<evidence type="ECO:0000313" key="2">
    <source>
        <dbReference type="WBParaSite" id="JU765_v2.g4531.t1"/>
    </source>
</evidence>
<evidence type="ECO:0000313" key="1">
    <source>
        <dbReference type="Proteomes" id="UP000887576"/>
    </source>
</evidence>
<sequence>MLRSFSQLRTIVARGFSTEKQPVLRVQDSVRKTLEDVLGETKDNSPIALTPEVMPAVADLGGVPEEHRIERLVRIFRPAREATQSPWNATKVWKIEVDNRQRWQNSLMGWASTGDPLSNISMNLDFASKEDAIAFCEKNQWQFEIEEVHERQIKPKAYGNNYSWNKRTRVGCK</sequence>
<organism evidence="1 2">
    <name type="scientific">Panagrolaimus sp. JU765</name>
    <dbReference type="NCBI Taxonomy" id="591449"/>
    <lineage>
        <taxon>Eukaryota</taxon>
        <taxon>Metazoa</taxon>
        <taxon>Ecdysozoa</taxon>
        <taxon>Nematoda</taxon>
        <taxon>Chromadorea</taxon>
        <taxon>Rhabditida</taxon>
        <taxon>Tylenchina</taxon>
        <taxon>Panagrolaimomorpha</taxon>
        <taxon>Panagrolaimoidea</taxon>
        <taxon>Panagrolaimidae</taxon>
        <taxon>Panagrolaimus</taxon>
    </lineage>
</organism>
<dbReference type="WBParaSite" id="JU765_v2.g4531.t1">
    <property type="protein sequence ID" value="JU765_v2.g4531.t1"/>
    <property type="gene ID" value="JU765_v2.g4531"/>
</dbReference>
<reference evidence="2" key="1">
    <citation type="submission" date="2022-11" db="UniProtKB">
        <authorList>
            <consortium name="WormBaseParasite"/>
        </authorList>
    </citation>
    <scope>IDENTIFICATION</scope>
</reference>
<name>A0AC34R8R7_9BILA</name>
<protein>
    <submittedName>
        <fullName evidence="2">NADH dehydrogenase [ubiquinone] iron-sulfur protein 4, mitochondrial</fullName>
    </submittedName>
</protein>
<proteinExistence type="predicted"/>